<dbReference type="Pfam" id="PF03748">
    <property type="entry name" value="FliL"/>
    <property type="match status" value="1"/>
</dbReference>
<keyword evidence="12" id="KW-1185">Reference proteome</keyword>
<comment type="subcellular location">
    <subcellularLocation>
        <location evidence="2">Cell membrane</location>
        <topology evidence="2">Single-pass membrane protein</topology>
    </subcellularLocation>
</comment>
<keyword evidence="11" id="KW-0282">Flagellum</keyword>
<dbReference type="GO" id="GO:0005886">
    <property type="term" value="C:plasma membrane"/>
    <property type="evidence" value="ECO:0007669"/>
    <property type="project" value="UniProtKB-SubCell"/>
</dbReference>
<dbReference type="AlphaFoldDB" id="A0A7X2IVM4"/>
<gene>
    <name evidence="11" type="primary">fliL</name>
    <name evidence="11" type="ORF">GJU40_00270</name>
</gene>
<evidence type="ECO:0000256" key="4">
    <source>
        <dbReference type="ARBA" id="ARBA00022475"/>
    </source>
</evidence>
<keyword evidence="6 10" id="KW-0812">Transmembrane</keyword>
<dbReference type="RefSeq" id="WP_154305703.1">
    <property type="nucleotide sequence ID" value="NZ_WKKI01000001.1"/>
</dbReference>
<dbReference type="GO" id="GO:0009425">
    <property type="term" value="C:bacterial-type flagellum basal body"/>
    <property type="evidence" value="ECO:0007669"/>
    <property type="project" value="InterPro"/>
</dbReference>
<dbReference type="OrthoDB" id="2381796at2"/>
<dbReference type="PANTHER" id="PTHR35091:SF2">
    <property type="entry name" value="FLAGELLAR PROTEIN FLIL"/>
    <property type="match status" value="1"/>
</dbReference>
<keyword evidence="4 10" id="KW-1003">Cell membrane</keyword>
<sequence length="142" mass="15886">MNKKLLSIMLVIVTSISLIGVTAIVVVMKYMNTETASAAPSIDKVIEYSVDLPEITTNLSSDNIVRLTLKFETDSKKAREELQKREFQVKDIVISELSGVSADELEGKEGREEFKKLITAKVNELMKDGKVKQVYVTSFILQ</sequence>
<feature type="transmembrane region" description="Helical" evidence="10">
    <location>
        <begin position="6"/>
        <end position="27"/>
    </location>
</feature>
<organism evidence="11 12">
    <name type="scientific">Metabacillus lacus</name>
    <dbReference type="NCBI Taxonomy" id="1983721"/>
    <lineage>
        <taxon>Bacteria</taxon>
        <taxon>Bacillati</taxon>
        <taxon>Bacillota</taxon>
        <taxon>Bacilli</taxon>
        <taxon>Bacillales</taxon>
        <taxon>Bacillaceae</taxon>
        <taxon>Metabacillus</taxon>
    </lineage>
</organism>
<keyword evidence="11" id="KW-0969">Cilium</keyword>
<keyword evidence="9 10" id="KW-0472">Membrane</keyword>
<evidence type="ECO:0000256" key="2">
    <source>
        <dbReference type="ARBA" id="ARBA00004162"/>
    </source>
</evidence>
<dbReference type="PANTHER" id="PTHR35091">
    <property type="entry name" value="FLAGELLAR PROTEIN FLIL"/>
    <property type="match status" value="1"/>
</dbReference>
<keyword evidence="7 10" id="KW-0283">Flagellar rotation</keyword>
<protein>
    <recommendedName>
        <fullName evidence="10">Flagellar protein FliL</fullName>
    </recommendedName>
</protein>
<evidence type="ECO:0000256" key="5">
    <source>
        <dbReference type="ARBA" id="ARBA00022500"/>
    </source>
</evidence>
<evidence type="ECO:0000256" key="8">
    <source>
        <dbReference type="ARBA" id="ARBA00022989"/>
    </source>
</evidence>
<keyword evidence="8 10" id="KW-1133">Transmembrane helix</keyword>
<evidence type="ECO:0000256" key="6">
    <source>
        <dbReference type="ARBA" id="ARBA00022692"/>
    </source>
</evidence>
<evidence type="ECO:0000256" key="9">
    <source>
        <dbReference type="ARBA" id="ARBA00023136"/>
    </source>
</evidence>
<reference evidence="11 12" key="1">
    <citation type="submission" date="2019-11" db="EMBL/GenBank/DDBJ databases">
        <title>Bacillus lacus genome.</title>
        <authorList>
            <person name="Allen C.J."/>
            <person name="Newman J.D."/>
        </authorList>
    </citation>
    <scope>NUCLEOTIDE SEQUENCE [LARGE SCALE GENOMIC DNA]</scope>
    <source>
        <strain evidence="11 12">KCTC 33946</strain>
    </source>
</reference>
<evidence type="ECO:0000313" key="12">
    <source>
        <dbReference type="Proteomes" id="UP000448867"/>
    </source>
</evidence>
<proteinExistence type="inferred from homology"/>
<evidence type="ECO:0000256" key="10">
    <source>
        <dbReference type="RuleBase" id="RU364125"/>
    </source>
</evidence>
<evidence type="ECO:0000313" key="11">
    <source>
        <dbReference type="EMBL" id="MRX70601.1"/>
    </source>
</evidence>
<accession>A0A7X2IVM4</accession>
<dbReference type="InterPro" id="IPR005503">
    <property type="entry name" value="FliL"/>
</dbReference>
<dbReference type="NCBIfam" id="NF005826">
    <property type="entry name" value="PRK07718.1"/>
    <property type="match status" value="1"/>
</dbReference>
<comment type="similarity">
    <text evidence="3 10">Belongs to the FliL family.</text>
</comment>
<dbReference type="GO" id="GO:0071978">
    <property type="term" value="P:bacterial-type flagellum-dependent swarming motility"/>
    <property type="evidence" value="ECO:0007669"/>
    <property type="project" value="TreeGrafter"/>
</dbReference>
<dbReference type="EMBL" id="WKKI01000001">
    <property type="protein sequence ID" value="MRX70601.1"/>
    <property type="molecule type" value="Genomic_DNA"/>
</dbReference>
<evidence type="ECO:0000256" key="3">
    <source>
        <dbReference type="ARBA" id="ARBA00008281"/>
    </source>
</evidence>
<name>A0A7X2IVM4_9BACI</name>
<comment type="caution">
    <text evidence="11">The sequence shown here is derived from an EMBL/GenBank/DDBJ whole genome shotgun (WGS) entry which is preliminary data.</text>
</comment>
<comment type="function">
    <text evidence="1 10">Controls the rotational direction of flagella during chemotaxis.</text>
</comment>
<dbReference type="Proteomes" id="UP000448867">
    <property type="component" value="Unassembled WGS sequence"/>
</dbReference>
<keyword evidence="5 10" id="KW-0145">Chemotaxis</keyword>
<evidence type="ECO:0000256" key="7">
    <source>
        <dbReference type="ARBA" id="ARBA00022779"/>
    </source>
</evidence>
<dbReference type="GO" id="GO:0006935">
    <property type="term" value="P:chemotaxis"/>
    <property type="evidence" value="ECO:0007669"/>
    <property type="project" value="UniProtKB-KW"/>
</dbReference>
<evidence type="ECO:0000256" key="1">
    <source>
        <dbReference type="ARBA" id="ARBA00002254"/>
    </source>
</evidence>
<keyword evidence="11" id="KW-0966">Cell projection</keyword>